<keyword evidence="4" id="KW-0732">Signal</keyword>
<dbReference type="PRINTS" id="PR00420">
    <property type="entry name" value="RNGMNOXGNASE"/>
</dbReference>
<name>A0AAI9T7B5_PENTH</name>
<dbReference type="GO" id="GO:0016491">
    <property type="term" value="F:oxidoreductase activity"/>
    <property type="evidence" value="ECO:0007669"/>
    <property type="project" value="UniProtKB-KW"/>
</dbReference>
<reference evidence="6" key="2">
    <citation type="journal article" date="2016" name="Fungal Biol.">
        <title>Ochratoxin A production by Penicillium thymicola.</title>
        <authorList>
            <person name="Nguyen H.D.T."/>
            <person name="McMullin D.R."/>
            <person name="Ponomareva E."/>
            <person name="Riley R."/>
            <person name="Pomraning K.R."/>
            <person name="Baker S.E."/>
            <person name="Seifert K.A."/>
        </authorList>
    </citation>
    <scope>NUCLEOTIDE SEQUENCE</scope>
    <source>
        <strain evidence="6">DAOM 180753</strain>
    </source>
</reference>
<evidence type="ECO:0000256" key="3">
    <source>
        <dbReference type="ARBA" id="ARBA00023002"/>
    </source>
</evidence>
<evidence type="ECO:0000313" key="7">
    <source>
        <dbReference type="Proteomes" id="UP001227192"/>
    </source>
</evidence>
<gene>
    <name evidence="6" type="ORF">VN97_g11322</name>
</gene>
<evidence type="ECO:0000313" key="6">
    <source>
        <dbReference type="EMBL" id="KAJ9482125.1"/>
    </source>
</evidence>
<evidence type="ECO:0000256" key="2">
    <source>
        <dbReference type="ARBA" id="ARBA00022827"/>
    </source>
</evidence>
<keyword evidence="3" id="KW-0560">Oxidoreductase</keyword>
<dbReference type="Proteomes" id="UP001227192">
    <property type="component" value="Unassembled WGS sequence"/>
</dbReference>
<feature type="domain" description="FAD-binding" evidence="5">
    <location>
        <begin position="6"/>
        <end position="368"/>
    </location>
</feature>
<feature type="chain" id="PRO_5042575384" description="FAD-binding domain-containing protein" evidence="4">
    <location>
        <begin position="21"/>
        <end position="423"/>
    </location>
</feature>
<dbReference type="AlphaFoldDB" id="A0AAI9T7B5"/>
<reference evidence="6" key="1">
    <citation type="submission" date="2015-06" db="EMBL/GenBank/DDBJ databases">
        <authorList>
            <person name="Nguyen H."/>
        </authorList>
    </citation>
    <scope>NUCLEOTIDE SEQUENCE</scope>
    <source>
        <strain evidence="6">DAOM 180753</strain>
    </source>
</reference>
<feature type="signal peptide" evidence="4">
    <location>
        <begin position="1"/>
        <end position="20"/>
    </location>
</feature>
<dbReference type="GO" id="GO:0071949">
    <property type="term" value="F:FAD binding"/>
    <property type="evidence" value="ECO:0007669"/>
    <property type="project" value="InterPro"/>
</dbReference>
<keyword evidence="2" id="KW-0274">FAD</keyword>
<evidence type="ECO:0000256" key="1">
    <source>
        <dbReference type="ARBA" id="ARBA00022630"/>
    </source>
</evidence>
<dbReference type="SUPFAM" id="SSF51905">
    <property type="entry name" value="FAD/NAD(P)-binding domain"/>
    <property type="match status" value="1"/>
</dbReference>
<dbReference type="PANTHER" id="PTHR46865">
    <property type="entry name" value="OXIDOREDUCTASE-RELATED"/>
    <property type="match status" value="1"/>
</dbReference>
<proteinExistence type="predicted"/>
<dbReference type="Gene3D" id="3.50.50.60">
    <property type="entry name" value="FAD/NAD(P)-binding domain"/>
    <property type="match status" value="1"/>
</dbReference>
<accession>A0AAI9T7B5</accession>
<dbReference type="PANTHER" id="PTHR46865:SF7">
    <property type="entry name" value="MONOOXYGENASE, PUTATIVE (AFU_ORTHOLOGUE AFUA_8G07040)-RELATED"/>
    <property type="match status" value="1"/>
</dbReference>
<keyword evidence="7" id="KW-1185">Reference proteome</keyword>
<comment type="caution">
    <text evidence="6">The sequence shown here is derived from an EMBL/GenBank/DDBJ whole genome shotgun (WGS) entry which is preliminary data.</text>
</comment>
<dbReference type="Pfam" id="PF01494">
    <property type="entry name" value="FAD_binding_3"/>
    <property type="match status" value="1"/>
</dbReference>
<protein>
    <recommendedName>
        <fullName evidence="5">FAD-binding domain-containing protein</fullName>
    </recommendedName>
</protein>
<dbReference type="InterPro" id="IPR036188">
    <property type="entry name" value="FAD/NAD-bd_sf"/>
</dbReference>
<sequence>MKMPLNVLIVGAGVCGPALAMLLQKSNPKHNITVVERFPSLRSIGQQIDLKTQAPHILRKMGLLDEVKSRCVDETGFEMVDSTGKQIALFGAAASGQRRVGLTSEHEIMRGDLVRVLYDASIKQDAELKHESGNGKGVTYVFDETITALDETTEGVDVTFSGGQKKRYDLVVAADGQGSRTRRLAFGQEVSDAAFKSLGVHAAYYSIPRIEGEGSLARGHLAPGRRMMITRTSDRPVTGVLLFTMKESSRLKASYQKSLEEQKEAFVEMFRDADWQTDRLLTGLKASEDFYANEVGQIKMKQLSAGRVVLLGDAGYCPSPFTGLGTNLCLVGAYVLAGELARQGNDIAGAFKSYEEKMRPFINDCQRFSSTTFGFFFPSSQLGVWSMHRVMWAVSKINDIFPPSQQDDHWKDIPEYPELNLAS</sequence>
<evidence type="ECO:0000256" key="4">
    <source>
        <dbReference type="SAM" id="SignalP"/>
    </source>
</evidence>
<dbReference type="Gene3D" id="3.30.9.10">
    <property type="entry name" value="D-Amino Acid Oxidase, subunit A, domain 2"/>
    <property type="match status" value="1"/>
</dbReference>
<dbReference type="InterPro" id="IPR051704">
    <property type="entry name" value="FAD_aromatic-hydroxylase"/>
</dbReference>
<evidence type="ECO:0000259" key="5">
    <source>
        <dbReference type="Pfam" id="PF01494"/>
    </source>
</evidence>
<organism evidence="6 7">
    <name type="scientific">Penicillium thymicola</name>
    <dbReference type="NCBI Taxonomy" id="293382"/>
    <lineage>
        <taxon>Eukaryota</taxon>
        <taxon>Fungi</taxon>
        <taxon>Dikarya</taxon>
        <taxon>Ascomycota</taxon>
        <taxon>Pezizomycotina</taxon>
        <taxon>Eurotiomycetes</taxon>
        <taxon>Eurotiomycetidae</taxon>
        <taxon>Eurotiales</taxon>
        <taxon>Aspergillaceae</taxon>
        <taxon>Penicillium</taxon>
    </lineage>
</organism>
<keyword evidence="1" id="KW-0285">Flavoprotein</keyword>
<dbReference type="InterPro" id="IPR002938">
    <property type="entry name" value="FAD-bd"/>
</dbReference>
<dbReference type="EMBL" id="LACB01000614">
    <property type="protein sequence ID" value="KAJ9482125.1"/>
    <property type="molecule type" value="Genomic_DNA"/>
</dbReference>